<name>A0A2Z7CD99_9LAMI</name>
<gene>
    <name evidence="2" type="ORF">F511_17564</name>
</gene>
<evidence type="ECO:0000313" key="2">
    <source>
        <dbReference type="EMBL" id="KZV42640.1"/>
    </source>
</evidence>
<sequence length="129" mass="14671">MICCAFDTDDSWYPSCIARDDMLHVLCDSCCMIALVLRFDLVCFALVAALVVCWPLQVFQLPAGCCKRKSYLLNLSAKAKRCRINLFKRHRFAIANFKSSRLIVLKLLADSIFVIQLLRFSSQLLIANC</sequence>
<accession>A0A2Z7CD99</accession>
<dbReference type="EMBL" id="KQ998981">
    <property type="protein sequence ID" value="KZV42640.1"/>
    <property type="molecule type" value="Genomic_DNA"/>
</dbReference>
<dbReference type="AlphaFoldDB" id="A0A2Z7CD99"/>
<keyword evidence="1" id="KW-1133">Transmembrane helix</keyword>
<protein>
    <submittedName>
        <fullName evidence="2">F-box protein</fullName>
    </submittedName>
</protein>
<feature type="transmembrane region" description="Helical" evidence="1">
    <location>
        <begin position="41"/>
        <end position="59"/>
    </location>
</feature>
<evidence type="ECO:0000256" key="1">
    <source>
        <dbReference type="SAM" id="Phobius"/>
    </source>
</evidence>
<proteinExistence type="predicted"/>
<keyword evidence="1" id="KW-0472">Membrane</keyword>
<keyword evidence="3" id="KW-1185">Reference proteome</keyword>
<evidence type="ECO:0000313" key="3">
    <source>
        <dbReference type="Proteomes" id="UP000250235"/>
    </source>
</evidence>
<organism evidence="2 3">
    <name type="scientific">Dorcoceras hygrometricum</name>
    <dbReference type="NCBI Taxonomy" id="472368"/>
    <lineage>
        <taxon>Eukaryota</taxon>
        <taxon>Viridiplantae</taxon>
        <taxon>Streptophyta</taxon>
        <taxon>Embryophyta</taxon>
        <taxon>Tracheophyta</taxon>
        <taxon>Spermatophyta</taxon>
        <taxon>Magnoliopsida</taxon>
        <taxon>eudicotyledons</taxon>
        <taxon>Gunneridae</taxon>
        <taxon>Pentapetalae</taxon>
        <taxon>asterids</taxon>
        <taxon>lamiids</taxon>
        <taxon>Lamiales</taxon>
        <taxon>Gesneriaceae</taxon>
        <taxon>Didymocarpoideae</taxon>
        <taxon>Trichosporeae</taxon>
        <taxon>Loxocarpinae</taxon>
        <taxon>Dorcoceras</taxon>
    </lineage>
</organism>
<keyword evidence="1" id="KW-0812">Transmembrane</keyword>
<dbReference type="Proteomes" id="UP000250235">
    <property type="component" value="Unassembled WGS sequence"/>
</dbReference>
<reference evidence="2 3" key="1">
    <citation type="journal article" date="2015" name="Proc. Natl. Acad. Sci. U.S.A.">
        <title>The resurrection genome of Boea hygrometrica: A blueprint for survival of dehydration.</title>
        <authorList>
            <person name="Xiao L."/>
            <person name="Yang G."/>
            <person name="Zhang L."/>
            <person name="Yang X."/>
            <person name="Zhao S."/>
            <person name="Ji Z."/>
            <person name="Zhou Q."/>
            <person name="Hu M."/>
            <person name="Wang Y."/>
            <person name="Chen M."/>
            <person name="Xu Y."/>
            <person name="Jin H."/>
            <person name="Xiao X."/>
            <person name="Hu G."/>
            <person name="Bao F."/>
            <person name="Hu Y."/>
            <person name="Wan P."/>
            <person name="Li L."/>
            <person name="Deng X."/>
            <person name="Kuang T."/>
            <person name="Xiang C."/>
            <person name="Zhu J.K."/>
            <person name="Oliver M.J."/>
            <person name="He Y."/>
        </authorList>
    </citation>
    <scope>NUCLEOTIDE SEQUENCE [LARGE SCALE GENOMIC DNA]</scope>
    <source>
        <strain evidence="3">cv. XS01</strain>
    </source>
</reference>